<sequence>MMNGPTNQPRPSREDLEKMINQTPNIGGDIKIDPPVNPGGNQAAIDQANAAMAQANNQANQSNSTNDQASAQLAEAMKQMEEARKQAELAKQKADEDIKNNTTSP</sequence>
<dbReference type="RefSeq" id="XP_020428131.1">
    <property type="nucleotide sequence ID" value="XM_020581344.1"/>
</dbReference>
<evidence type="ECO:0000256" key="1">
    <source>
        <dbReference type="SAM" id="MobiDB-lite"/>
    </source>
</evidence>
<proteinExistence type="predicted"/>
<evidence type="ECO:0000313" key="3">
    <source>
        <dbReference type="Proteomes" id="UP000001396"/>
    </source>
</evidence>
<name>D3BRG5_HETP5</name>
<dbReference type="Proteomes" id="UP000001396">
    <property type="component" value="Unassembled WGS sequence"/>
</dbReference>
<dbReference type="InParanoid" id="D3BRG5"/>
<feature type="region of interest" description="Disordered" evidence="1">
    <location>
        <begin position="76"/>
        <end position="105"/>
    </location>
</feature>
<keyword evidence="3" id="KW-1185">Reference proteome</keyword>
<gene>
    <name evidence="2" type="ORF">PPL_10576</name>
</gene>
<dbReference type="AlphaFoldDB" id="D3BRG5"/>
<dbReference type="EMBL" id="ADBJ01000050">
    <property type="protein sequence ID" value="EFA75997.1"/>
    <property type="molecule type" value="Genomic_DNA"/>
</dbReference>
<organism evidence="2 3">
    <name type="scientific">Heterostelium pallidum (strain ATCC 26659 / Pp 5 / PN500)</name>
    <name type="common">Cellular slime mold</name>
    <name type="synonym">Polysphondylium pallidum</name>
    <dbReference type="NCBI Taxonomy" id="670386"/>
    <lineage>
        <taxon>Eukaryota</taxon>
        <taxon>Amoebozoa</taxon>
        <taxon>Evosea</taxon>
        <taxon>Eumycetozoa</taxon>
        <taxon>Dictyostelia</taxon>
        <taxon>Acytosteliales</taxon>
        <taxon>Acytosteliaceae</taxon>
        <taxon>Heterostelium</taxon>
    </lineage>
</organism>
<comment type="caution">
    <text evidence="2">The sequence shown here is derived from an EMBL/GenBank/DDBJ whole genome shotgun (WGS) entry which is preliminary data.</text>
</comment>
<reference evidence="2 3" key="1">
    <citation type="journal article" date="2011" name="Genome Res.">
        <title>Phylogeny-wide analysis of social amoeba genomes highlights ancient origins for complex intercellular communication.</title>
        <authorList>
            <person name="Heidel A.J."/>
            <person name="Lawal H.M."/>
            <person name="Felder M."/>
            <person name="Schilde C."/>
            <person name="Helps N.R."/>
            <person name="Tunggal B."/>
            <person name="Rivero F."/>
            <person name="John U."/>
            <person name="Schleicher M."/>
            <person name="Eichinger L."/>
            <person name="Platzer M."/>
            <person name="Noegel A.A."/>
            <person name="Schaap P."/>
            <person name="Gloeckner G."/>
        </authorList>
    </citation>
    <scope>NUCLEOTIDE SEQUENCE [LARGE SCALE GENOMIC DNA]</scope>
    <source>
        <strain evidence="3">ATCC 26659 / Pp 5 / PN500</strain>
    </source>
</reference>
<protein>
    <submittedName>
        <fullName evidence="2">Uncharacterized protein</fullName>
    </submittedName>
</protein>
<feature type="region of interest" description="Disordered" evidence="1">
    <location>
        <begin position="23"/>
        <end position="42"/>
    </location>
</feature>
<dbReference type="GeneID" id="31366045"/>
<accession>D3BRG5</accession>
<evidence type="ECO:0000313" key="2">
    <source>
        <dbReference type="EMBL" id="EFA75997.1"/>
    </source>
</evidence>
<feature type="compositionally biased region" description="Basic and acidic residues" evidence="1">
    <location>
        <begin position="78"/>
        <end position="99"/>
    </location>
</feature>